<evidence type="ECO:0000256" key="1">
    <source>
        <dbReference type="SAM" id="MobiDB-lite"/>
    </source>
</evidence>
<gene>
    <name evidence="2" type="ORF">GO755_30525</name>
</gene>
<evidence type="ECO:0000313" key="3">
    <source>
        <dbReference type="Proteomes" id="UP000436006"/>
    </source>
</evidence>
<dbReference type="Pfam" id="PF04860">
    <property type="entry name" value="Phage_portal"/>
    <property type="match status" value="1"/>
</dbReference>
<reference evidence="2 3" key="1">
    <citation type="submission" date="2019-12" db="EMBL/GenBank/DDBJ databases">
        <title>Spirosoma sp. HMF4905 genome sequencing and assembly.</title>
        <authorList>
            <person name="Kang H."/>
            <person name="Cha I."/>
            <person name="Kim H."/>
            <person name="Joh K."/>
        </authorList>
    </citation>
    <scope>NUCLEOTIDE SEQUENCE [LARGE SCALE GENOMIC DNA]</scope>
    <source>
        <strain evidence="2 3">HMF4905</strain>
    </source>
</reference>
<dbReference type="Proteomes" id="UP000436006">
    <property type="component" value="Unassembled WGS sequence"/>
</dbReference>
<feature type="region of interest" description="Disordered" evidence="1">
    <location>
        <begin position="443"/>
        <end position="469"/>
    </location>
</feature>
<sequence length="469" mass="52991">MLDKFRYKLATALAPGMGQALTAGRLNYLITGRAVTVLPADSLTYMRAYVENDIIFAVQNWKAKKIGACPPVLFQVKDKKKFHRYLELRKKKDDPSAQRQAKELKEQALDPVDSHRILDIINKPNPKQNRAQFLYSLSTMYDVLGTTFVYGNRSSSAVNNGQIQELWRMQEYGMQVEGSGPMTMPTQFRCVYVKDPIPADKMLTLQRFNPLAEANSLFDWGMSLLEPLRLSVITKHQSANEAENESYQNRGPRKLIFPKEGATLDEFDLEQIQKVQDNLDKKLAKGSYNKVVANSVALDGIDIGSSLVDLNVNESYDTMLEKVCAVYGVRKETMASGKQSTFNNLTEARKYSLTDGVIPDLNLIYDKVYNGFLVSSFNTDKETFHVEPDLDFYHELQEDQKAKAEYLSMLPVTSNQLLEAFGYEPDANPLMNIPMIPSGRIPITDFAADPNQDDPTQNDGTYQDPKKKP</sequence>
<proteinExistence type="predicted"/>
<organism evidence="2 3">
    <name type="scientific">Spirosoma arboris</name>
    <dbReference type="NCBI Taxonomy" id="2682092"/>
    <lineage>
        <taxon>Bacteria</taxon>
        <taxon>Pseudomonadati</taxon>
        <taxon>Bacteroidota</taxon>
        <taxon>Cytophagia</taxon>
        <taxon>Cytophagales</taxon>
        <taxon>Cytophagaceae</taxon>
        <taxon>Spirosoma</taxon>
    </lineage>
</organism>
<protein>
    <submittedName>
        <fullName evidence="2">Phage portal protein</fullName>
    </submittedName>
</protein>
<dbReference type="AlphaFoldDB" id="A0A7K1SKR8"/>
<comment type="caution">
    <text evidence="2">The sequence shown here is derived from an EMBL/GenBank/DDBJ whole genome shotgun (WGS) entry which is preliminary data.</text>
</comment>
<name>A0A7K1SKR8_9BACT</name>
<dbReference type="RefSeq" id="WP_157589227.1">
    <property type="nucleotide sequence ID" value="NZ_WPIN01000015.1"/>
</dbReference>
<evidence type="ECO:0000313" key="2">
    <source>
        <dbReference type="EMBL" id="MVM34407.1"/>
    </source>
</evidence>
<keyword evidence="3" id="KW-1185">Reference proteome</keyword>
<accession>A0A7K1SKR8</accession>
<dbReference type="InterPro" id="IPR006944">
    <property type="entry name" value="Phage/GTA_portal"/>
</dbReference>
<dbReference type="EMBL" id="WPIN01000015">
    <property type="protein sequence ID" value="MVM34407.1"/>
    <property type="molecule type" value="Genomic_DNA"/>
</dbReference>